<dbReference type="eggNOG" id="COG1545">
    <property type="taxonomic scope" value="Bacteria"/>
</dbReference>
<dbReference type="EMBL" id="BASZ01000007">
    <property type="protein sequence ID" value="GAD50025.1"/>
    <property type="molecule type" value="Genomic_DNA"/>
</dbReference>
<evidence type="ECO:0000313" key="2">
    <source>
        <dbReference type="EMBL" id="GAD50025.1"/>
    </source>
</evidence>
<feature type="domain" description="ChsH2 C-terminal OB-fold" evidence="1">
    <location>
        <begin position="55"/>
        <end position="120"/>
    </location>
</feature>
<protein>
    <recommendedName>
        <fullName evidence="1">ChsH2 C-terminal OB-fold domain-containing protein</fullName>
    </recommendedName>
</protein>
<reference evidence="2 3" key="1">
    <citation type="submission" date="2013-09" db="EMBL/GenBank/DDBJ databases">
        <title>Whole genome shotgun sequence of Novosphingobium tardaugens NBRC 16725.</title>
        <authorList>
            <person name="Isaki S."/>
            <person name="Hosoyama A."/>
            <person name="Tsuchikane K."/>
            <person name="Katsumata H."/>
            <person name="Ando Y."/>
            <person name="Yamazaki S."/>
            <person name="Fujita N."/>
        </authorList>
    </citation>
    <scope>NUCLEOTIDE SEQUENCE [LARGE SCALE GENOMIC DNA]</scope>
    <source>
        <strain evidence="2 3">NBRC 16725</strain>
    </source>
</reference>
<dbReference type="Pfam" id="PF01796">
    <property type="entry name" value="OB_ChsH2_C"/>
    <property type="match status" value="1"/>
</dbReference>
<dbReference type="AlphaFoldDB" id="U2YMN6"/>
<evidence type="ECO:0000313" key="3">
    <source>
        <dbReference type="Proteomes" id="UP000016568"/>
    </source>
</evidence>
<dbReference type="InterPro" id="IPR012340">
    <property type="entry name" value="NA-bd_OB-fold"/>
</dbReference>
<comment type="caution">
    <text evidence="2">The sequence shown here is derived from an EMBL/GenBank/DDBJ whole genome shotgun (WGS) entry which is preliminary data.</text>
</comment>
<keyword evidence="3" id="KW-1185">Reference proteome</keyword>
<evidence type="ECO:0000259" key="1">
    <source>
        <dbReference type="Pfam" id="PF01796"/>
    </source>
</evidence>
<organism evidence="2 3">
    <name type="scientific">Caenibius tardaugens NBRC 16725</name>
    <dbReference type="NCBI Taxonomy" id="1219035"/>
    <lineage>
        <taxon>Bacteria</taxon>
        <taxon>Pseudomonadati</taxon>
        <taxon>Pseudomonadota</taxon>
        <taxon>Alphaproteobacteria</taxon>
        <taxon>Sphingomonadales</taxon>
        <taxon>Erythrobacteraceae</taxon>
        <taxon>Caenibius</taxon>
    </lineage>
</organism>
<proteinExistence type="predicted"/>
<dbReference type="SUPFAM" id="SSF50249">
    <property type="entry name" value="Nucleic acid-binding proteins"/>
    <property type="match status" value="1"/>
</dbReference>
<gene>
    <name evidence="2" type="ORF">NT2_07_00250</name>
</gene>
<dbReference type="InterPro" id="IPR002878">
    <property type="entry name" value="ChsH2_C"/>
</dbReference>
<dbReference type="Proteomes" id="UP000016568">
    <property type="component" value="Unassembled WGS sequence"/>
</dbReference>
<accession>U2YMN6</accession>
<sequence>MPEERNRLRPGTDMRIIAEGLLTDESTPRLIGGRNRTTGRIVFPCPENGDYEPYPLQRTGTLWSYTIQRYRPKSPPYAGPDAFRPWPVGYIELPGEVIVEARLANVAFEDIAIGMPLELTLIPLDPDAPDSVIIPAFEPIGAAA</sequence>
<name>U2YMN6_9SPHN</name>